<evidence type="ECO:0000313" key="3">
    <source>
        <dbReference type="Proteomes" id="UP000199199"/>
    </source>
</evidence>
<dbReference type="InterPro" id="IPR013783">
    <property type="entry name" value="Ig-like_fold"/>
</dbReference>
<dbReference type="OrthoDB" id="380518at2157"/>
<reference evidence="3" key="1">
    <citation type="submission" date="2016-10" db="EMBL/GenBank/DDBJ databases">
        <authorList>
            <person name="Varghese N."/>
            <person name="Submissions S."/>
        </authorList>
    </citation>
    <scope>NUCLEOTIDE SEQUENCE [LARGE SCALE GENOMIC DNA]</scope>
    <source>
        <strain evidence="3">DSM 22427</strain>
    </source>
</reference>
<feature type="compositionally biased region" description="Acidic residues" evidence="1">
    <location>
        <begin position="165"/>
        <end position="175"/>
    </location>
</feature>
<feature type="region of interest" description="Disordered" evidence="1">
    <location>
        <begin position="26"/>
        <end position="63"/>
    </location>
</feature>
<feature type="region of interest" description="Disordered" evidence="1">
    <location>
        <begin position="76"/>
        <end position="99"/>
    </location>
</feature>
<dbReference type="EMBL" id="FOZS01000001">
    <property type="protein sequence ID" value="SFS33375.1"/>
    <property type="molecule type" value="Genomic_DNA"/>
</dbReference>
<keyword evidence="3" id="KW-1185">Reference proteome</keyword>
<dbReference type="PROSITE" id="PS51257">
    <property type="entry name" value="PROKAR_LIPOPROTEIN"/>
    <property type="match status" value="1"/>
</dbReference>
<name>A0A1I6NZV6_9EURY</name>
<sequence>MATRREALVGGAGALGLLVAGCSSVPLRSEDSDEGDGGPDRSTEGPPADAESDGSTADRDGPGTAAVNYEIEIDRRHQPRVGDPIDLEFTVSNDGKQSGAYDYRVRLEHEDGPLGGDERISGVLSSGSKEVFDFEFAPPRAGVVAVLVDDEIVDEFRARGRRDDDDTDDGDESEEANDKTGSVATGGEGTIVGTAASEPEDGSELTSERAVVCATSSPDCS</sequence>
<evidence type="ECO:0000256" key="1">
    <source>
        <dbReference type="SAM" id="MobiDB-lite"/>
    </source>
</evidence>
<dbReference type="RefSeq" id="WP_092900448.1">
    <property type="nucleotide sequence ID" value="NZ_FOZS01000001.1"/>
</dbReference>
<proteinExistence type="predicted"/>
<feature type="compositionally biased region" description="Basic and acidic residues" evidence="1">
    <location>
        <begin position="155"/>
        <end position="164"/>
    </location>
</feature>
<accession>A0A1I6NZV6</accession>
<dbReference type="AlphaFoldDB" id="A0A1I6NZV6"/>
<dbReference type="Proteomes" id="UP000199199">
    <property type="component" value="Unassembled WGS sequence"/>
</dbReference>
<evidence type="ECO:0008006" key="4">
    <source>
        <dbReference type="Google" id="ProtNLM"/>
    </source>
</evidence>
<evidence type="ECO:0000313" key="2">
    <source>
        <dbReference type="EMBL" id="SFS33375.1"/>
    </source>
</evidence>
<dbReference type="Gene3D" id="2.60.40.10">
    <property type="entry name" value="Immunoglobulins"/>
    <property type="match status" value="1"/>
</dbReference>
<organism evidence="2 3">
    <name type="scientific">Halostagnicola kamekurae</name>
    <dbReference type="NCBI Taxonomy" id="619731"/>
    <lineage>
        <taxon>Archaea</taxon>
        <taxon>Methanobacteriati</taxon>
        <taxon>Methanobacteriota</taxon>
        <taxon>Stenosarchaea group</taxon>
        <taxon>Halobacteria</taxon>
        <taxon>Halobacteriales</taxon>
        <taxon>Natrialbaceae</taxon>
        <taxon>Halostagnicola</taxon>
    </lineage>
</organism>
<gene>
    <name evidence="2" type="ORF">SAMN04488556_0226</name>
</gene>
<feature type="region of interest" description="Disordered" evidence="1">
    <location>
        <begin position="155"/>
        <end position="221"/>
    </location>
</feature>
<protein>
    <recommendedName>
        <fullName evidence="4">CARDB protein</fullName>
    </recommendedName>
</protein>